<protein>
    <submittedName>
        <fullName evidence="1">Uncharacterized protein</fullName>
    </submittedName>
</protein>
<evidence type="ECO:0000313" key="2">
    <source>
        <dbReference type="Proteomes" id="UP001365405"/>
    </source>
</evidence>
<reference evidence="1 2" key="1">
    <citation type="submission" date="2024-04" db="EMBL/GenBank/DDBJ databases">
        <title>Novel species of the genus Ideonella isolated from streams.</title>
        <authorList>
            <person name="Lu H."/>
        </authorList>
    </citation>
    <scope>NUCLEOTIDE SEQUENCE [LARGE SCALE GENOMIC DNA]</scope>
    <source>
        <strain evidence="1 2">DXS22W</strain>
    </source>
</reference>
<keyword evidence="2" id="KW-1185">Reference proteome</keyword>
<proteinExistence type="predicted"/>
<sequence length="185" mass="19377">MHNERNSKLAEVAQVAVEPQEQLTGAALVRRRALVKALAKGGGAVVAVAPIHSFAAPSGSLVTGVCTVSGAMSAVSSHSPNHATCTSYSPLYFAKSSNWPSGLVYGSLTFAALFPGTSTDATKVKDILNGSVGQADLLYWVTANFNARISGNGMVTFPYTKEQVVDQYYGAGSANFLAFLKKLWG</sequence>
<organism evidence="1 2">
    <name type="scientific">Pseudaquabacterium inlustre</name>
    <dbReference type="NCBI Taxonomy" id="2984192"/>
    <lineage>
        <taxon>Bacteria</taxon>
        <taxon>Pseudomonadati</taxon>
        <taxon>Pseudomonadota</taxon>
        <taxon>Betaproteobacteria</taxon>
        <taxon>Burkholderiales</taxon>
        <taxon>Sphaerotilaceae</taxon>
        <taxon>Pseudaquabacterium</taxon>
    </lineage>
</organism>
<gene>
    <name evidence="1" type="ORF">AACH10_00160</name>
</gene>
<evidence type="ECO:0000313" key="1">
    <source>
        <dbReference type="EMBL" id="MEK8048647.1"/>
    </source>
</evidence>
<dbReference type="RefSeq" id="WP_341408327.1">
    <property type="nucleotide sequence ID" value="NZ_JBBUTH010000001.1"/>
</dbReference>
<accession>A0ABU9CDI8</accession>
<name>A0ABU9CDI8_9BURK</name>
<dbReference type="EMBL" id="JBBUTH010000001">
    <property type="protein sequence ID" value="MEK8048647.1"/>
    <property type="molecule type" value="Genomic_DNA"/>
</dbReference>
<comment type="caution">
    <text evidence="1">The sequence shown here is derived from an EMBL/GenBank/DDBJ whole genome shotgun (WGS) entry which is preliminary data.</text>
</comment>
<dbReference type="Proteomes" id="UP001365405">
    <property type="component" value="Unassembled WGS sequence"/>
</dbReference>